<dbReference type="Pfam" id="PF01565">
    <property type="entry name" value="FAD_binding_4"/>
    <property type="match status" value="1"/>
</dbReference>
<organism evidence="7 8">
    <name type="scientific">Agromyces seonyuensis</name>
    <dbReference type="NCBI Taxonomy" id="2662446"/>
    <lineage>
        <taxon>Bacteria</taxon>
        <taxon>Bacillati</taxon>
        <taxon>Actinomycetota</taxon>
        <taxon>Actinomycetes</taxon>
        <taxon>Micrococcales</taxon>
        <taxon>Microbacteriaceae</taxon>
        <taxon>Agromyces</taxon>
    </lineage>
</organism>
<dbReference type="Proteomes" id="UP000438182">
    <property type="component" value="Unassembled WGS sequence"/>
</dbReference>
<dbReference type="AlphaFoldDB" id="A0A6I4NZM1"/>
<name>A0A6I4NZM1_9MICO</name>
<dbReference type="InterPro" id="IPR016166">
    <property type="entry name" value="FAD-bd_PCMH"/>
</dbReference>
<evidence type="ECO:0000313" key="8">
    <source>
        <dbReference type="Proteomes" id="UP000438182"/>
    </source>
</evidence>
<keyword evidence="5" id="KW-0560">Oxidoreductase</keyword>
<dbReference type="SUPFAM" id="SSF56176">
    <property type="entry name" value="FAD-binding/transporter-associated domain-like"/>
    <property type="match status" value="1"/>
</dbReference>
<dbReference type="FunFam" id="1.10.45.10:FF:000001">
    <property type="entry name" value="D-lactate dehydrogenase mitochondrial"/>
    <property type="match status" value="1"/>
</dbReference>
<keyword evidence="4" id="KW-0274">FAD</keyword>
<dbReference type="InterPro" id="IPR006094">
    <property type="entry name" value="Oxid_FAD_bind_N"/>
</dbReference>
<dbReference type="InterPro" id="IPR016164">
    <property type="entry name" value="FAD-linked_Oxase-like_C"/>
</dbReference>
<dbReference type="Gene3D" id="3.30.465.10">
    <property type="match status" value="1"/>
</dbReference>
<reference evidence="7 8" key="1">
    <citation type="submission" date="2019-12" db="EMBL/GenBank/DDBJ databases">
        <authorList>
            <person name="Kim Y.S."/>
        </authorList>
    </citation>
    <scope>NUCLEOTIDE SEQUENCE [LARGE SCALE GENOMIC DNA]</scope>
    <source>
        <strain evidence="7 8">MMS17-SY077</strain>
    </source>
</reference>
<evidence type="ECO:0000256" key="5">
    <source>
        <dbReference type="ARBA" id="ARBA00023002"/>
    </source>
</evidence>
<dbReference type="InterPro" id="IPR036318">
    <property type="entry name" value="FAD-bd_PCMH-like_sf"/>
</dbReference>
<feature type="domain" description="FAD-binding PCMH-type" evidence="6">
    <location>
        <begin position="41"/>
        <end position="220"/>
    </location>
</feature>
<evidence type="ECO:0000256" key="1">
    <source>
        <dbReference type="ARBA" id="ARBA00001974"/>
    </source>
</evidence>
<sequence length="472" mass="48084">MTGFTDALASRLRADQLLTAGDALAEVDLDRYLHDDAEWAPFATPAAVVLAESLDDVVHAVSTAAEHGVAVVPRGAGSGLSGGANAIAGCLVLSLERMTAVTEIDAEERIAVAEAGVINDDLRAAVAEHGLWYPPDPASSAISTIGGNAATNAGGICCVKYGVTRDSVIGLTAVLADGSVARLGRRTAKFSTGYDLVNLLVGSEGTLGVIVDVTVKLRPLAGREERAIVGWFPTLADAGRAVARVSADGIIPAALELIDRTCLAAVDAWQGLGLPTGVEAMLLAKVDEPGAAGEALADRVAAAFEAEGGEKVERGADPDEVERLFRARRLAYPALERLGPVLTEDVCVPRSAVPEMLARIQSIAAAHDVVIANIAHAGDGNLHPLIIAPEGDDAAKDRAETAFTAIVDACLDLGGTVTGEHGVGLLKLPGAGRELGPVVLGMHAAIKAALDPQGILNPGKAFPGAVTAAPAG</sequence>
<dbReference type="GO" id="GO:0071949">
    <property type="term" value="F:FAD binding"/>
    <property type="evidence" value="ECO:0007669"/>
    <property type="project" value="InterPro"/>
</dbReference>
<dbReference type="Pfam" id="PF02913">
    <property type="entry name" value="FAD-oxidase_C"/>
    <property type="match status" value="1"/>
</dbReference>
<comment type="caution">
    <text evidence="7">The sequence shown here is derived from an EMBL/GenBank/DDBJ whole genome shotgun (WGS) entry which is preliminary data.</text>
</comment>
<keyword evidence="8" id="KW-1185">Reference proteome</keyword>
<dbReference type="InterPro" id="IPR016171">
    <property type="entry name" value="Vanillyl_alc_oxidase_C-sub2"/>
</dbReference>
<dbReference type="GO" id="GO:0016491">
    <property type="term" value="F:oxidoreductase activity"/>
    <property type="evidence" value="ECO:0007669"/>
    <property type="project" value="UniProtKB-KW"/>
</dbReference>
<dbReference type="InterPro" id="IPR004113">
    <property type="entry name" value="FAD-bd_oxidored_4_C"/>
</dbReference>
<proteinExistence type="inferred from homology"/>
<evidence type="ECO:0000313" key="7">
    <source>
        <dbReference type="EMBL" id="MWB99601.1"/>
    </source>
</evidence>
<gene>
    <name evidence="7" type="ORF">GB864_13705</name>
</gene>
<dbReference type="PANTHER" id="PTHR42934:SF2">
    <property type="entry name" value="GLYCOLATE OXIDASE SUBUNIT GLCD"/>
    <property type="match status" value="1"/>
</dbReference>
<protein>
    <submittedName>
        <fullName evidence="7">FAD-binding protein</fullName>
    </submittedName>
</protein>
<comment type="similarity">
    <text evidence="2">Belongs to the FAD-binding oxidoreductase/transferase type 4 family.</text>
</comment>
<dbReference type="Gene3D" id="1.10.45.10">
    <property type="entry name" value="Vanillyl-alcohol Oxidase, Chain A, domain 4"/>
    <property type="match status" value="1"/>
</dbReference>
<evidence type="ECO:0000256" key="4">
    <source>
        <dbReference type="ARBA" id="ARBA00022827"/>
    </source>
</evidence>
<dbReference type="EMBL" id="WSTA01000069">
    <property type="protein sequence ID" value="MWB99601.1"/>
    <property type="molecule type" value="Genomic_DNA"/>
</dbReference>
<dbReference type="InterPro" id="IPR016169">
    <property type="entry name" value="FAD-bd_PCMH_sub2"/>
</dbReference>
<evidence type="ECO:0000256" key="3">
    <source>
        <dbReference type="ARBA" id="ARBA00022630"/>
    </source>
</evidence>
<dbReference type="RefSeq" id="WP_160425992.1">
    <property type="nucleotide sequence ID" value="NZ_WSTA01000069.1"/>
</dbReference>
<comment type="cofactor">
    <cofactor evidence="1">
        <name>FAD</name>
        <dbReference type="ChEBI" id="CHEBI:57692"/>
    </cofactor>
</comment>
<accession>A0A6I4NZM1</accession>
<dbReference type="Gene3D" id="3.30.70.2740">
    <property type="match status" value="1"/>
</dbReference>
<dbReference type="PROSITE" id="PS51387">
    <property type="entry name" value="FAD_PCMH"/>
    <property type="match status" value="1"/>
</dbReference>
<dbReference type="SUPFAM" id="SSF55103">
    <property type="entry name" value="FAD-linked oxidases, C-terminal domain"/>
    <property type="match status" value="1"/>
</dbReference>
<dbReference type="PANTHER" id="PTHR42934">
    <property type="entry name" value="GLYCOLATE OXIDASE SUBUNIT GLCD"/>
    <property type="match status" value="1"/>
</dbReference>
<evidence type="ECO:0000259" key="6">
    <source>
        <dbReference type="PROSITE" id="PS51387"/>
    </source>
</evidence>
<dbReference type="InterPro" id="IPR051914">
    <property type="entry name" value="FAD-linked_OxidoTrans_Type4"/>
</dbReference>
<keyword evidence="3" id="KW-0285">Flavoprotein</keyword>
<dbReference type="FunFam" id="3.30.70.2740:FF:000001">
    <property type="entry name" value="D-lactate dehydrogenase mitochondrial"/>
    <property type="match status" value="1"/>
</dbReference>
<evidence type="ECO:0000256" key="2">
    <source>
        <dbReference type="ARBA" id="ARBA00008000"/>
    </source>
</evidence>